<reference evidence="1 2" key="1">
    <citation type="submission" date="2014-11" db="EMBL/GenBank/DDBJ databases">
        <title>Genetic blueprint of the zoonotic pathogen Toxocara canis.</title>
        <authorList>
            <person name="Zhu X.-Q."/>
            <person name="Korhonen P.K."/>
            <person name="Cai H."/>
            <person name="Young N.D."/>
            <person name="Nejsum P."/>
            <person name="von Samson-Himmelstjerna G."/>
            <person name="Boag P.R."/>
            <person name="Tan P."/>
            <person name="Li Q."/>
            <person name="Min J."/>
            <person name="Yang Y."/>
            <person name="Wang X."/>
            <person name="Fang X."/>
            <person name="Hall R.S."/>
            <person name="Hofmann A."/>
            <person name="Sternberg P.W."/>
            <person name="Jex A.R."/>
            <person name="Gasser R.B."/>
        </authorList>
    </citation>
    <scope>NUCLEOTIDE SEQUENCE [LARGE SCALE GENOMIC DNA]</scope>
    <source>
        <strain evidence="1">PN_DK_2014</strain>
    </source>
</reference>
<dbReference type="EMBL" id="JPKZ01002568">
    <property type="protein sequence ID" value="KHN76101.1"/>
    <property type="molecule type" value="Genomic_DNA"/>
</dbReference>
<protein>
    <submittedName>
        <fullName evidence="1">Uncharacterized protein</fullName>
    </submittedName>
</protein>
<comment type="caution">
    <text evidence="1">The sequence shown here is derived from an EMBL/GenBank/DDBJ whole genome shotgun (WGS) entry which is preliminary data.</text>
</comment>
<evidence type="ECO:0000313" key="1">
    <source>
        <dbReference type="EMBL" id="KHN76101.1"/>
    </source>
</evidence>
<dbReference type="Proteomes" id="UP000031036">
    <property type="component" value="Unassembled WGS sequence"/>
</dbReference>
<gene>
    <name evidence="1" type="ORF">Tcan_14109</name>
</gene>
<name>A0A0B2UYH2_TOXCA</name>
<evidence type="ECO:0000313" key="2">
    <source>
        <dbReference type="Proteomes" id="UP000031036"/>
    </source>
</evidence>
<proteinExistence type="predicted"/>
<accession>A0A0B2UYH2</accession>
<keyword evidence="2" id="KW-1185">Reference proteome</keyword>
<sequence>MAVARRAIASVTSRHRTEGPGGFLFNWPQPLAHSRRTYNTEEVFVVELVRLKELYTIPLDHNKMSGVGLSAVVIVLLLMADTSDGALAQISDRYFLSLPRCLDECSSNANDLRCTRCRLQRLKAPASAGMDNILPPPSSRSLHEVVIRPSDFISYKRMAPSKDDSDLTRTLRRLLSRVSYKYL</sequence>
<dbReference type="AlphaFoldDB" id="A0A0B2UYH2"/>
<organism evidence="1 2">
    <name type="scientific">Toxocara canis</name>
    <name type="common">Canine roundworm</name>
    <dbReference type="NCBI Taxonomy" id="6265"/>
    <lineage>
        <taxon>Eukaryota</taxon>
        <taxon>Metazoa</taxon>
        <taxon>Ecdysozoa</taxon>
        <taxon>Nematoda</taxon>
        <taxon>Chromadorea</taxon>
        <taxon>Rhabditida</taxon>
        <taxon>Spirurina</taxon>
        <taxon>Ascaridomorpha</taxon>
        <taxon>Ascaridoidea</taxon>
        <taxon>Toxocaridae</taxon>
        <taxon>Toxocara</taxon>
    </lineage>
</organism>